<feature type="region of interest" description="Disordered" evidence="1">
    <location>
        <begin position="1"/>
        <end position="96"/>
    </location>
</feature>
<sequence length="96" mass="10375">MVKGGQEGPRAGEDRRSSRGRRDRAGEDRRCRGAGGTKELERIGGAEGQEGQELGGSEEQREEGPSVERIGEQRGRGTRAGADRRAAGRRDQELEG</sequence>
<name>A0AAV2IUD8_KNICA</name>
<dbReference type="EMBL" id="OZ035823">
    <property type="protein sequence ID" value="CAL1568904.1"/>
    <property type="molecule type" value="Genomic_DNA"/>
</dbReference>
<dbReference type="AlphaFoldDB" id="A0AAV2IUD8"/>
<accession>A0AAV2IUD8</accession>
<protein>
    <submittedName>
        <fullName evidence="2">Uncharacterized protein</fullName>
    </submittedName>
</protein>
<evidence type="ECO:0000256" key="1">
    <source>
        <dbReference type="SAM" id="MobiDB-lite"/>
    </source>
</evidence>
<organism evidence="2 3">
    <name type="scientific">Knipowitschia caucasica</name>
    <name type="common">Caucasian dwarf goby</name>
    <name type="synonym">Pomatoschistus caucasicus</name>
    <dbReference type="NCBI Taxonomy" id="637954"/>
    <lineage>
        <taxon>Eukaryota</taxon>
        <taxon>Metazoa</taxon>
        <taxon>Chordata</taxon>
        <taxon>Craniata</taxon>
        <taxon>Vertebrata</taxon>
        <taxon>Euteleostomi</taxon>
        <taxon>Actinopterygii</taxon>
        <taxon>Neopterygii</taxon>
        <taxon>Teleostei</taxon>
        <taxon>Neoteleostei</taxon>
        <taxon>Acanthomorphata</taxon>
        <taxon>Gobiaria</taxon>
        <taxon>Gobiiformes</taxon>
        <taxon>Gobioidei</taxon>
        <taxon>Gobiidae</taxon>
        <taxon>Gobiinae</taxon>
        <taxon>Knipowitschia</taxon>
    </lineage>
</organism>
<dbReference type="Proteomes" id="UP001497482">
    <property type="component" value="Chromosome 1"/>
</dbReference>
<reference evidence="2 3" key="1">
    <citation type="submission" date="2024-04" db="EMBL/GenBank/DDBJ databases">
        <authorList>
            <person name="Waldvogel A.-M."/>
            <person name="Schoenle A."/>
        </authorList>
    </citation>
    <scope>NUCLEOTIDE SEQUENCE [LARGE SCALE GENOMIC DNA]</scope>
</reference>
<evidence type="ECO:0000313" key="2">
    <source>
        <dbReference type="EMBL" id="CAL1568904.1"/>
    </source>
</evidence>
<proteinExistence type="predicted"/>
<keyword evidence="3" id="KW-1185">Reference proteome</keyword>
<evidence type="ECO:0000313" key="3">
    <source>
        <dbReference type="Proteomes" id="UP001497482"/>
    </source>
</evidence>
<feature type="compositionally biased region" description="Basic and acidic residues" evidence="1">
    <location>
        <begin position="58"/>
        <end position="96"/>
    </location>
</feature>
<gene>
    <name evidence="2" type="ORF">KC01_LOCUS1435</name>
</gene>